<gene>
    <name evidence="2" type="ORF">B7721_03330</name>
</gene>
<protein>
    <recommendedName>
        <fullName evidence="1">ATPase AAA-type core domain-containing protein</fullName>
    </recommendedName>
</protein>
<dbReference type="Pfam" id="PF13304">
    <property type="entry name" value="AAA_21"/>
    <property type="match status" value="1"/>
</dbReference>
<dbReference type="AlphaFoldDB" id="A0A1X1H9F1"/>
<dbReference type="GO" id="GO:0016887">
    <property type="term" value="F:ATP hydrolysis activity"/>
    <property type="evidence" value="ECO:0007669"/>
    <property type="project" value="InterPro"/>
</dbReference>
<dbReference type="EMBL" id="NCUK01000012">
    <property type="protein sequence ID" value="ORO56917.1"/>
    <property type="molecule type" value="Genomic_DNA"/>
</dbReference>
<evidence type="ECO:0000313" key="3">
    <source>
        <dbReference type="Proteomes" id="UP000193669"/>
    </source>
</evidence>
<dbReference type="InterPro" id="IPR027417">
    <property type="entry name" value="P-loop_NTPase"/>
</dbReference>
<feature type="domain" description="ATPase AAA-type core" evidence="1">
    <location>
        <begin position="58"/>
        <end position="256"/>
    </location>
</feature>
<comment type="caution">
    <text evidence="2">The sequence shown here is derived from an EMBL/GenBank/DDBJ whole genome shotgun (WGS) entry which is preliminary data.</text>
</comment>
<dbReference type="InterPro" id="IPR051396">
    <property type="entry name" value="Bact_Antivir_Def_Nuclease"/>
</dbReference>
<dbReference type="SUPFAM" id="SSF52540">
    <property type="entry name" value="P-loop containing nucleoside triphosphate hydrolases"/>
    <property type="match status" value="1"/>
</dbReference>
<sequence length="273" mass="31776">MDRRVIGISNTDIEDILREYTRTINEISSQSLDNLLKNFAKNSILGINNEKLEIQFSNFSKRSNILDQLKNINDSLDLRISDEQLTNIAKQFEEKLLFMKKIGENKPKSKEEMNEVMNLILSLPMMQVFQNLQELYKKFSQEMNSELESFAYIQENLLDFSGNRLNLNRTELNEFNFSKVGTGVEKFNDFSTGEKQLITFLVYSAIELPKDTPSLIIIDEPELSLHVKWQRKLLKNLLKKNNIKILSATHSPYILNKLEVDSMIVRKQEANEC</sequence>
<organism evidence="2 3">
    <name type="scientific">Streptococcus oralis subsp. oralis</name>
    <dbReference type="NCBI Taxonomy" id="1891914"/>
    <lineage>
        <taxon>Bacteria</taxon>
        <taxon>Bacillati</taxon>
        <taxon>Bacillota</taxon>
        <taxon>Bacilli</taxon>
        <taxon>Lactobacillales</taxon>
        <taxon>Streptococcaceae</taxon>
        <taxon>Streptococcus</taxon>
    </lineage>
</organism>
<name>A0A1X1H9F1_STROR</name>
<dbReference type="Gene3D" id="3.40.50.300">
    <property type="entry name" value="P-loop containing nucleotide triphosphate hydrolases"/>
    <property type="match status" value="1"/>
</dbReference>
<dbReference type="Proteomes" id="UP000193669">
    <property type="component" value="Unassembled WGS sequence"/>
</dbReference>
<proteinExistence type="predicted"/>
<accession>A0A1X1H9F1</accession>
<dbReference type="GO" id="GO:0005524">
    <property type="term" value="F:ATP binding"/>
    <property type="evidence" value="ECO:0007669"/>
    <property type="project" value="InterPro"/>
</dbReference>
<reference evidence="2 3" key="1">
    <citation type="journal article" date="2016" name="Eur. J. Clin. Microbiol. Infect. Dis.">
        <title>Whole genome sequencing as a tool for phylogenetic analysis of clinical strains of Mitis group streptococci.</title>
        <authorList>
            <person name="Rasmussen L.H."/>
            <person name="Dargis R."/>
            <person name="Hojholt K."/>
            <person name="Christensen J.J."/>
            <person name="Skovgaard O."/>
            <person name="Justesen U.S."/>
            <person name="Rosenvinge F.S."/>
            <person name="Moser C."/>
            <person name="Lukjancenko O."/>
            <person name="Rasmussen S."/>
            <person name="Nielsen X.C."/>
        </authorList>
    </citation>
    <scope>NUCLEOTIDE SEQUENCE [LARGE SCALE GENOMIC DNA]</scope>
    <source>
        <strain evidence="2 3">RH_57980_07</strain>
    </source>
</reference>
<evidence type="ECO:0000259" key="1">
    <source>
        <dbReference type="Pfam" id="PF13304"/>
    </source>
</evidence>
<evidence type="ECO:0000313" key="2">
    <source>
        <dbReference type="EMBL" id="ORO56917.1"/>
    </source>
</evidence>
<dbReference type="InterPro" id="IPR003959">
    <property type="entry name" value="ATPase_AAA_core"/>
</dbReference>
<dbReference type="PANTHER" id="PTHR43581:SF2">
    <property type="entry name" value="EXCINUCLEASE ATPASE SUBUNIT"/>
    <property type="match status" value="1"/>
</dbReference>
<dbReference type="PANTHER" id="PTHR43581">
    <property type="entry name" value="ATP/GTP PHOSPHATASE"/>
    <property type="match status" value="1"/>
</dbReference>